<dbReference type="Pfam" id="PF03949">
    <property type="entry name" value="Malic_M"/>
    <property type="match status" value="1"/>
</dbReference>
<dbReference type="AlphaFoldDB" id="A0A1L4CYF4"/>
<dbReference type="PRINTS" id="PR00072">
    <property type="entry name" value="MALOXRDTASE"/>
</dbReference>
<dbReference type="InterPro" id="IPR046346">
    <property type="entry name" value="Aminoacid_DH-like_N_sf"/>
</dbReference>
<dbReference type="InterPro" id="IPR036291">
    <property type="entry name" value="NAD(P)-bd_dom_sf"/>
</dbReference>
<keyword evidence="19" id="KW-1185">Reference proteome</keyword>
<keyword evidence="8" id="KW-0456">Lyase</keyword>
<evidence type="ECO:0000256" key="7">
    <source>
        <dbReference type="ARBA" id="ARBA00023211"/>
    </source>
</evidence>
<reference evidence="18 19" key="1">
    <citation type="submission" date="2016-10" db="EMBL/GenBank/DDBJ databases">
        <title>Silvanigrella aquatica sp. nov., isolated from a freshwater lake located in the Black Forest, Germany, description of Silvanigrellaceae fam. nov., Silvanigrellales ord. nov., reclassification of the order Bdellovibrionales in the class Oligoflexia, reclassification of the families Bacteriovoracaceae and Halobacteriovoraceae in the new order Bacteriovoracales ord. nov., and reclassification of the family Pseudobacteriovoracaceae in the order Oligoflexiales.</title>
        <authorList>
            <person name="Hahn M.W."/>
            <person name="Schmidt J."/>
            <person name="Koll U."/>
            <person name="Rohde M."/>
            <person name="Verbag S."/>
            <person name="Pitt A."/>
            <person name="Nakai R."/>
            <person name="Naganuma T."/>
            <person name="Lang E."/>
        </authorList>
    </citation>
    <scope>NUCLEOTIDE SEQUENCE [LARGE SCALE GENOMIC DNA]</scope>
    <source>
        <strain evidence="18 19">MWH-Nonnen-W8red</strain>
    </source>
</reference>
<comment type="catalytic activity">
    <reaction evidence="9">
        <text>(S)-malate + H(+) = (S)-lactate + CO2</text>
        <dbReference type="Rhea" id="RHEA:46276"/>
        <dbReference type="ChEBI" id="CHEBI:15378"/>
        <dbReference type="ChEBI" id="CHEBI:15589"/>
        <dbReference type="ChEBI" id="CHEBI:16526"/>
        <dbReference type="ChEBI" id="CHEBI:16651"/>
        <dbReference type="EC" id="4.1.1.101"/>
    </reaction>
</comment>
<dbReference type="GO" id="GO:0046872">
    <property type="term" value="F:metal ion binding"/>
    <property type="evidence" value="ECO:0007669"/>
    <property type="project" value="UniProtKB-KW"/>
</dbReference>
<dbReference type="NCBIfam" id="NF010052">
    <property type="entry name" value="PRK13529.1"/>
    <property type="match status" value="1"/>
</dbReference>
<dbReference type="KEGG" id="saqi:AXG55_03250"/>
<dbReference type="InterPro" id="IPR001891">
    <property type="entry name" value="Malic_OxRdtase"/>
</dbReference>
<evidence type="ECO:0000256" key="12">
    <source>
        <dbReference type="PIRSR" id="PIRSR000106-1"/>
    </source>
</evidence>
<keyword evidence="4 14" id="KW-0479">Metal-binding</keyword>
<dbReference type="InterPro" id="IPR012301">
    <property type="entry name" value="Malic_N_dom"/>
</dbReference>
<dbReference type="InterPro" id="IPR012302">
    <property type="entry name" value="Malic_NAD-bd"/>
</dbReference>
<evidence type="ECO:0000256" key="10">
    <source>
        <dbReference type="ARBA" id="ARBA00066983"/>
    </source>
</evidence>
<comment type="cofactor">
    <cofactor evidence="14">
        <name>Mg(2+)</name>
        <dbReference type="ChEBI" id="CHEBI:18420"/>
    </cofactor>
    <cofactor evidence="14">
        <name>Mn(2+)</name>
        <dbReference type="ChEBI" id="CHEBI:29035"/>
    </cofactor>
    <text evidence="14">Divalent metal cations. Prefers magnesium or manganese.</text>
</comment>
<evidence type="ECO:0000256" key="13">
    <source>
        <dbReference type="PIRSR" id="PIRSR000106-2"/>
    </source>
</evidence>
<dbReference type="PIRSF" id="PIRSF000106">
    <property type="entry name" value="ME"/>
    <property type="match status" value="1"/>
</dbReference>
<sequence>MFKEKRNSFDGKKYYEVSISGKQLLLNSFLNKDTAFTLEERREFKLDGLIPNVVETLDEQVVRVYGQYLKKETDIERNIFLTQLYDRNETLFFRLLQEHLVEMVPVFYTPTVGDVVQQFNQNFRRPRGIFISYPQMAQIEDILNNLPEAYEVSAVCVTDSEAILGIGDQGVGGIVISIAKLAMYTLCAGFHPTKVLPIVLDVGTNNKELLQNPLYLGWRHERIRGEQYDDFIDAFVTSLRKRFPNVYLHWEDFGRQTARKNLDRYKDEMCTFNDDMQGTAAVTLGAILAGLRVNGTKMSEQRVVIHGAGTAGCCIADQIVAAMMSDGLSEKEALSRMFLIDMNGMLHSNMDNLEYFQKRFAQPVEIYSDWDRVKGKIIQLHEVVKNVKPTILIGTSTQTGAFTEEIVKMMATFCERPLIFPLSNPTSKCEATPANLIEWTQGKVLVATGSPFTDVRYNGKVFPIGQCNNAFVFPGLGLGVVASKATRVNNEMLVACAKVISECAQINRDPNLSLLPSLTEINDVSYKIAYATAKAAQETGVAPKTTEKEIHDNIHTNIWKTSYVRYTPKNAIDK</sequence>
<dbReference type="EC" id="4.1.1.101" evidence="10"/>
<evidence type="ECO:0000256" key="1">
    <source>
        <dbReference type="ARBA" id="ARBA00001936"/>
    </source>
</evidence>
<feature type="binding site" evidence="13">
    <location>
        <position position="424"/>
    </location>
    <ligand>
        <name>(S)-malate</name>
        <dbReference type="ChEBI" id="CHEBI:15589"/>
    </ligand>
</feature>
<dbReference type="GO" id="GO:0016616">
    <property type="term" value="F:oxidoreductase activity, acting on the CH-OH group of donors, NAD or NADP as acceptor"/>
    <property type="evidence" value="ECO:0007669"/>
    <property type="project" value="InterPro"/>
</dbReference>
<dbReference type="CDD" id="cd05312">
    <property type="entry name" value="NAD_bind_1_malic_enz"/>
    <property type="match status" value="1"/>
</dbReference>
<dbReference type="PROSITE" id="PS00331">
    <property type="entry name" value="MALIC_ENZYMES"/>
    <property type="match status" value="1"/>
</dbReference>
<dbReference type="SUPFAM" id="SSF51735">
    <property type="entry name" value="NAD(P)-binding Rossmann-fold domains"/>
    <property type="match status" value="1"/>
</dbReference>
<dbReference type="InterPro" id="IPR015884">
    <property type="entry name" value="Malic_enzyme_CS"/>
</dbReference>
<keyword evidence="6" id="KW-0520">NAD</keyword>
<evidence type="ECO:0000256" key="9">
    <source>
        <dbReference type="ARBA" id="ARBA00051739"/>
    </source>
</evidence>
<dbReference type="PANTHER" id="PTHR23406:SF34">
    <property type="entry name" value="NAD-DEPENDENT MALIC ENZYME, MITOCHONDRIAL"/>
    <property type="match status" value="1"/>
</dbReference>
<comment type="subunit">
    <text evidence="3">Homodimer.</text>
</comment>
<dbReference type="Gene3D" id="3.40.50.10380">
    <property type="entry name" value="Malic enzyme, N-terminal domain"/>
    <property type="match status" value="1"/>
</dbReference>
<evidence type="ECO:0000256" key="5">
    <source>
        <dbReference type="ARBA" id="ARBA00023002"/>
    </source>
</evidence>
<proteinExistence type="inferred from homology"/>
<evidence type="ECO:0000259" key="16">
    <source>
        <dbReference type="SMART" id="SM00919"/>
    </source>
</evidence>
<comment type="cofactor">
    <cofactor evidence="1">
        <name>Mn(2+)</name>
        <dbReference type="ChEBI" id="CHEBI:29035"/>
    </cofactor>
</comment>
<dbReference type="FunFam" id="3.40.50.720:FF:000182">
    <property type="entry name" value="NAD-dependent malic enzyme"/>
    <property type="match status" value="1"/>
</dbReference>
<dbReference type="GO" id="GO:0051287">
    <property type="term" value="F:NAD binding"/>
    <property type="evidence" value="ECO:0007669"/>
    <property type="project" value="InterPro"/>
</dbReference>
<evidence type="ECO:0000259" key="17">
    <source>
        <dbReference type="SMART" id="SM01274"/>
    </source>
</evidence>
<evidence type="ECO:0000256" key="2">
    <source>
        <dbReference type="ARBA" id="ARBA00008785"/>
    </source>
</evidence>
<keyword evidence="7" id="KW-0464">Manganese</keyword>
<dbReference type="RefSeq" id="WP_148696696.1">
    <property type="nucleotide sequence ID" value="NZ_CP017834.1"/>
</dbReference>
<organism evidence="18 19">
    <name type="scientific">Silvanigrella aquatica</name>
    <dbReference type="NCBI Taxonomy" id="1915309"/>
    <lineage>
        <taxon>Bacteria</taxon>
        <taxon>Pseudomonadati</taxon>
        <taxon>Bdellovibrionota</taxon>
        <taxon>Oligoflexia</taxon>
        <taxon>Silvanigrellales</taxon>
        <taxon>Silvanigrellaceae</taxon>
        <taxon>Silvanigrella</taxon>
    </lineage>
</organism>
<evidence type="ECO:0000256" key="8">
    <source>
        <dbReference type="ARBA" id="ARBA00023239"/>
    </source>
</evidence>
<dbReference type="SUPFAM" id="SSF53223">
    <property type="entry name" value="Aminoacid dehydrogenase-like, N-terminal domain"/>
    <property type="match status" value="1"/>
</dbReference>
<dbReference type="EMBL" id="CP017834">
    <property type="protein sequence ID" value="APJ02982.1"/>
    <property type="molecule type" value="Genomic_DNA"/>
</dbReference>
<dbReference type="PANTHER" id="PTHR23406">
    <property type="entry name" value="MALIC ENZYME-RELATED"/>
    <property type="match status" value="1"/>
</dbReference>
<evidence type="ECO:0000256" key="6">
    <source>
        <dbReference type="ARBA" id="ARBA00023027"/>
    </source>
</evidence>
<dbReference type="STRING" id="1915309.AXG55_03250"/>
<dbReference type="SMART" id="SM01274">
    <property type="entry name" value="malic"/>
    <property type="match status" value="1"/>
</dbReference>
<dbReference type="SMART" id="SM00919">
    <property type="entry name" value="Malic_M"/>
    <property type="match status" value="1"/>
</dbReference>
<feature type="active site" description="Proton donor" evidence="12">
    <location>
        <position position="108"/>
    </location>
</feature>
<name>A0A1L4CYF4_9BACT</name>
<evidence type="ECO:0000313" key="19">
    <source>
        <dbReference type="Proteomes" id="UP000184731"/>
    </source>
</evidence>
<dbReference type="GO" id="GO:0005829">
    <property type="term" value="C:cytosol"/>
    <property type="evidence" value="ECO:0007669"/>
    <property type="project" value="TreeGrafter"/>
</dbReference>
<gene>
    <name evidence="18" type="ORF">AXG55_03250</name>
</gene>
<feature type="active site" description="Proton acceptor" evidence="12">
    <location>
        <position position="180"/>
    </location>
</feature>
<dbReference type="OrthoDB" id="5297439at2"/>
<dbReference type="GO" id="GO:0004470">
    <property type="term" value="F:malic enzyme activity"/>
    <property type="evidence" value="ECO:0007669"/>
    <property type="project" value="InterPro"/>
</dbReference>
<feature type="domain" description="Malic enzyme N-terminal" evidence="17">
    <location>
        <begin position="85"/>
        <end position="266"/>
    </location>
</feature>
<dbReference type="Gene3D" id="3.40.50.720">
    <property type="entry name" value="NAD(P)-binding Rossmann-like Domain"/>
    <property type="match status" value="1"/>
</dbReference>
<dbReference type="GO" id="GO:0006108">
    <property type="term" value="P:malate metabolic process"/>
    <property type="evidence" value="ECO:0007669"/>
    <property type="project" value="TreeGrafter"/>
</dbReference>
<evidence type="ECO:0000256" key="4">
    <source>
        <dbReference type="ARBA" id="ARBA00022723"/>
    </source>
</evidence>
<dbReference type="Proteomes" id="UP000184731">
    <property type="component" value="Chromosome"/>
</dbReference>
<evidence type="ECO:0000256" key="11">
    <source>
        <dbReference type="ARBA" id="ARBA00074565"/>
    </source>
</evidence>
<dbReference type="GO" id="GO:0043464">
    <property type="term" value="P:malolactic fermentation"/>
    <property type="evidence" value="ECO:0007669"/>
    <property type="project" value="UniProtKB-ARBA"/>
</dbReference>
<feature type="domain" description="Malic enzyme NAD-binding" evidence="16">
    <location>
        <begin position="276"/>
        <end position="537"/>
    </location>
</feature>
<comment type="similarity">
    <text evidence="2 15">Belongs to the malic enzymes family.</text>
</comment>
<feature type="binding site" evidence="14">
    <location>
        <position position="275"/>
    </location>
    <ligand>
        <name>a divalent metal cation</name>
        <dbReference type="ChEBI" id="CHEBI:60240"/>
    </ligand>
</feature>
<evidence type="ECO:0000313" key="18">
    <source>
        <dbReference type="EMBL" id="APJ02982.1"/>
    </source>
</evidence>
<feature type="binding site" evidence="14">
    <location>
        <position position="251"/>
    </location>
    <ligand>
        <name>a divalent metal cation</name>
        <dbReference type="ChEBI" id="CHEBI:60240"/>
    </ligand>
</feature>
<accession>A0A1L4CYF4</accession>
<dbReference type="FunFam" id="3.40.50.10380:FF:000001">
    <property type="entry name" value="NAD-dependent malic enzyme"/>
    <property type="match status" value="1"/>
</dbReference>
<evidence type="ECO:0000256" key="14">
    <source>
        <dbReference type="PIRSR" id="PIRSR000106-3"/>
    </source>
</evidence>
<dbReference type="Pfam" id="PF00390">
    <property type="entry name" value="malic"/>
    <property type="match status" value="1"/>
</dbReference>
<feature type="binding site" evidence="14">
    <location>
        <position position="252"/>
    </location>
    <ligand>
        <name>a divalent metal cation</name>
        <dbReference type="ChEBI" id="CHEBI:60240"/>
    </ligand>
</feature>
<evidence type="ECO:0000256" key="3">
    <source>
        <dbReference type="ARBA" id="ARBA00011738"/>
    </source>
</evidence>
<dbReference type="GO" id="GO:0043883">
    <property type="term" value="F:malolactic enzyme activity"/>
    <property type="evidence" value="ECO:0007669"/>
    <property type="project" value="UniProtKB-EC"/>
</dbReference>
<feature type="binding site" evidence="13">
    <location>
        <position position="468"/>
    </location>
    <ligand>
        <name>(S)-malate</name>
        <dbReference type="ChEBI" id="CHEBI:15589"/>
    </ligand>
</feature>
<evidence type="ECO:0000256" key="15">
    <source>
        <dbReference type="RuleBase" id="RU003427"/>
    </source>
</evidence>
<dbReference type="InterPro" id="IPR037062">
    <property type="entry name" value="Malic_N_dom_sf"/>
</dbReference>
<keyword evidence="5" id="KW-0560">Oxidoreductase</keyword>
<protein>
    <recommendedName>
        <fullName evidence="11">Malolactic enzyme</fullName>
        <ecNumber evidence="10">4.1.1.101</ecNumber>
    </recommendedName>
</protein>